<dbReference type="PIRSF" id="PIRSF031982">
    <property type="entry name" value="UCP031982_abhydr"/>
    <property type="match status" value="1"/>
</dbReference>
<reference evidence="2" key="1">
    <citation type="submission" date="2021-06" db="EMBL/GenBank/DDBJ databases">
        <title>Thalassococcus sp. CAU 1522 isolated from sea sand, Republic of Korea.</title>
        <authorList>
            <person name="Kim W."/>
        </authorList>
    </citation>
    <scope>NUCLEOTIDE SEQUENCE</scope>
    <source>
        <strain evidence="2">CAU 1522</strain>
    </source>
</reference>
<accession>A0ABS6N792</accession>
<dbReference type="PANTHER" id="PTHR22946:SF9">
    <property type="entry name" value="POLYKETIDE TRANSFERASE AF380"/>
    <property type="match status" value="1"/>
</dbReference>
<name>A0ABS6N792_9RHOB</name>
<evidence type="ECO:0000313" key="3">
    <source>
        <dbReference type="Proteomes" id="UP001166293"/>
    </source>
</evidence>
<dbReference type="PANTHER" id="PTHR22946">
    <property type="entry name" value="DIENELACTONE HYDROLASE DOMAIN-CONTAINING PROTEIN-RELATED"/>
    <property type="match status" value="1"/>
</dbReference>
<gene>
    <name evidence="2" type="ORF">KUH32_08765</name>
</gene>
<dbReference type="EMBL" id="JAHRWL010000001">
    <property type="protein sequence ID" value="MBV2359864.1"/>
    <property type="molecule type" value="Genomic_DNA"/>
</dbReference>
<sequence>MKKWVIRVAIGAVFLVGAFFVAVSLASTRERPLPSILPGYHRATLEVGHRADPIDLHLWYPAQQGGSGELLAQNALFYGHHILRDAPAQSGSWPVVVVSHGSGGNAPALGWLISDLVRSGMIVVATDHPGTRSRDSDPFQTIKVWERPADMSALLDHLAANPPMGVTPDMTRVAALGFSLGGHSVLSLAGLRVSKSMFIDYCEANAGKIDCGWMQSAGVDFATIDQARYEQSNRDPRIKAVVAVDPALPQAVPDAGTADISTRTLIINLGQPGDVPAAMRADALADRIDGAQYQSIENAWHFSFLAECSALGRVAIGLAGDDNICADLEGRPRSDIHRELRSVIGAFLAETLL</sequence>
<keyword evidence="1" id="KW-0378">Hydrolase</keyword>
<evidence type="ECO:0000313" key="2">
    <source>
        <dbReference type="EMBL" id="MBV2359864.1"/>
    </source>
</evidence>
<comment type="caution">
    <text evidence="2">The sequence shown here is derived from an EMBL/GenBank/DDBJ whole genome shotgun (WGS) entry which is preliminary data.</text>
</comment>
<evidence type="ECO:0008006" key="4">
    <source>
        <dbReference type="Google" id="ProtNLM"/>
    </source>
</evidence>
<proteinExistence type="predicted"/>
<dbReference type="InterPro" id="IPR016986">
    <property type="entry name" value="UCP031982_abhydr"/>
</dbReference>
<keyword evidence="3" id="KW-1185">Reference proteome</keyword>
<dbReference type="RefSeq" id="WP_217777654.1">
    <property type="nucleotide sequence ID" value="NZ_JAHRWL010000001.1"/>
</dbReference>
<organism evidence="2 3">
    <name type="scientific">Thalassococcus arenae</name>
    <dbReference type="NCBI Taxonomy" id="2851652"/>
    <lineage>
        <taxon>Bacteria</taxon>
        <taxon>Pseudomonadati</taxon>
        <taxon>Pseudomonadota</taxon>
        <taxon>Alphaproteobacteria</taxon>
        <taxon>Rhodobacterales</taxon>
        <taxon>Roseobacteraceae</taxon>
        <taxon>Thalassococcus</taxon>
    </lineage>
</organism>
<evidence type="ECO:0000256" key="1">
    <source>
        <dbReference type="ARBA" id="ARBA00022801"/>
    </source>
</evidence>
<dbReference type="Proteomes" id="UP001166293">
    <property type="component" value="Unassembled WGS sequence"/>
</dbReference>
<protein>
    <recommendedName>
        <fullName evidence="4">Dienelactone hydrolase</fullName>
    </recommendedName>
</protein>
<dbReference type="InterPro" id="IPR050261">
    <property type="entry name" value="FrsA_esterase"/>
</dbReference>